<keyword evidence="2 3" id="KW-0378">Hydrolase</keyword>
<dbReference type="GO" id="GO:0016787">
    <property type="term" value="F:hydrolase activity"/>
    <property type="evidence" value="ECO:0007669"/>
    <property type="project" value="UniProtKB-KW"/>
</dbReference>
<comment type="similarity">
    <text evidence="1 3">Belongs to the type-B carboxylesterase/lipase family.</text>
</comment>
<dbReference type="InterPro" id="IPR050309">
    <property type="entry name" value="Type-B_Carboxylest/Lipase"/>
</dbReference>
<gene>
    <name evidence="5" type="ORF">P154DRAFT_516900</name>
</gene>
<dbReference type="PROSITE" id="PS00941">
    <property type="entry name" value="CARBOXYLESTERASE_B_2"/>
    <property type="match status" value="1"/>
</dbReference>
<proteinExistence type="inferred from homology"/>
<dbReference type="Pfam" id="PF00135">
    <property type="entry name" value="COesterase"/>
    <property type="match status" value="1"/>
</dbReference>
<dbReference type="EC" id="3.1.1.-" evidence="3"/>
<dbReference type="InterPro" id="IPR029058">
    <property type="entry name" value="AB_hydrolase_fold"/>
</dbReference>
<evidence type="ECO:0000259" key="4">
    <source>
        <dbReference type="Pfam" id="PF00135"/>
    </source>
</evidence>
<dbReference type="InterPro" id="IPR019819">
    <property type="entry name" value="Carboxylesterase_B_CS"/>
</dbReference>
<name>A0A6A5X5C8_9PLEO</name>
<sequence length="558" mass="60326">MSFAKLLGAAAFFGAVYAADSSLPTVDLGYEIYRAANFNSTGGFYNFSNIRYAAPPIGNLRFAAPASPAKNRTAINTGSTGRICPQAQPYWGSEAVTFLTELILGTPSNVTEAYTPPGATSNSPVPAMDPRTSEDCLFLDVYVPDKILKNAKKKQSAPVLLWIYGGGYVNGQKNTNPAGLLAASGSAKQGDVIYVSINYRLGALGFVSGSSYQAEGGAANLGLLDQQFALQWVKRYIGTFGGDAKKVTVFGESAGGGSIMHQITAYGGMKGPVPFQQAVPQSPGWLPMSSALQQEEHYQKFLNLTGTKSLAELRNLSSEAIIKANFQQVTYDSPYGTYTYGPTVDGLFVPAQPGQLLAQGRFDKSVKVMVGHNSNEGTYFTPPNINSTADIERQLIQAFPYMPAPSLDYLVNVLYPPVFNGSYPYLTNYQRASLIIAEGVFTCNTYYLDTALNNKTYSYLFAVPPAFHGFDVAYTYWDGGAVSAVNPLLVRNATVARALQDFITSFAETGVPQAKGIVKFDMYGKNATVLELDIDNIGETRDSNANVRCKWWQKALYS</sequence>
<reference evidence="5" key="1">
    <citation type="journal article" date="2020" name="Stud. Mycol.">
        <title>101 Dothideomycetes genomes: a test case for predicting lifestyles and emergence of pathogens.</title>
        <authorList>
            <person name="Haridas S."/>
            <person name="Albert R."/>
            <person name="Binder M."/>
            <person name="Bloem J."/>
            <person name="Labutti K."/>
            <person name="Salamov A."/>
            <person name="Andreopoulos B."/>
            <person name="Baker S."/>
            <person name="Barry K."/>
            <person name="Bills G."/>
            <person name="Bluhm B."/>
            <person name="Cannon C."/>
            <person name="Castanera R."/>
            <person name="Culley D."/>
            <person name="Daum C."/>
            <person name="Ezra D."/>
            <person name="Gonzalez J."/>
            <person name="Henrissat B."/>
            <person name="Kuo A."/>
            <person name="Liang C."/>
            <person name="Lipzen A."/>
            <person name="Lutzoni F."/>
            <person name="Magnuson J."/>
            <person name="Mondo S."/>
            <person name="Nolan M."/>
            <person name="Ohm R."/>
            <person name="Pangilinan J."/>
            <person name="Park H.-J."/>
            <person name="Ramirez L."/>
            <person name="Alfaro M."/>
            <person name="Sun H."/>
            <person name="Tritt A."/>
            <person name="Yoshinaga Y."/>
            <person name="Zwiers L.-H."/>
            <person name="Turgeon B."/>
            <person name="Goodwin S."/>
            <person name="Spatafora J."/>
            <person name="Crous P."/>
            <person name="Grigoriev I."/>
        </authorList>
    </citation>
    <scope>NUCLEOTIDE SEQUENCE</scope>
    <source>
        <strain evidence="5">CBS 123094</strain>
    </source>
</reference>
<evidence type="ECO:0000256" key="3">
    <source>
        <dbReference type="RuleBase" id="RU361235"/>
    </source>
</evidence>
<evidence type="ECO:0000256" key="2">
    <source>
        <dbReference type="ARBA" id="ARBA00022801"/>
    </source>
</evidence>
<keyword evidence="6" id="KW-1185">Reference proteome</keyword>
<dbReference type="InterPro" id="IPR019826">
    <property type="entry name" value="Carboxylesterase_B_AS"/>
</dbReference>
<feature type="domain" description="Carboxylesterase type B" evidence="4">
    <location>
        <begin position="40"/>
        <end position="550"/>
    </location>
</feature>
<dbReference type="EMBL" id="ML977556">
    <property type="protein sequence ID" value="KAF2008195.1"/>
    <property type="molecule type" value="Genomic_DNA"/>
</dbReference>
<dbReference type="Proteomes" id="UP000799779">
    <property type="component" value="Unassembled WGS sequence"/>
</dbReference>
<dbReference type="AlphaFoldDB" id="A0A6A5X5C8"/>
<dbReference type="InterPro" id="IPR002018">
    <property type="entry name" value="CarbesteraseB"/>
</dbReference>
<feature type="signal peptide" evidence="3">
    <location>
        <begin position="1"/>
        <end position="18"/>
    </location>
</feature>
<evidence type="ECO:0000256" key="1">
    <source>
        <dbReference type="ARBA" id="ARBA00005964"/>
    </source>
</evidence>
<dbReference type="SUPFAM" id="SSF53474">
    <property type="entry name" value="alpha/beta-Hydrolases"/>
    <property type="match status" value="1"/>
</dbReference>
<dbReference type="Gene3D" id="3.40.50.1820">
    <property type="entry name" value="alpha/beta hydrolase"/>
    <property type="match status" value="1"/>
</dbReference>
<evidence type="ECO:0000313" key="6">
    <source>
        <dbReference type="Proteomes" id="UP000799779"/>
    </source>
</evidence>
<organism evidence="5 6">
    <name type="scientific">Amniculicola lignicola CBS 123094</name>
    <dbReference type="NCBI Taxonomy" id="1392246"/>
    <lineage>
        <taxon>Eukaryota</taxon>
        <taxon>Fungi</taxon>
        <taxon>Dikarya</taxon>
        <taxon>Ascomycota</taxon>
        <taxon>Pezizomycotina</taxon>
        <taxon>Dothideomycetes</taxon>
        <taxon>Pleosporomycetidae</taxon>
        <taxon>Pleosporales</taxon>
        <taxon>Amniculicolaceae</taxon>
        <taxon>Amniculicola</taxon>
    </lineage>
</organism>
<accession>A0A6A5X5C8</accession>
<dbReference type="PANTHER" id="PTHR11559">
    <property type="entry name" value="CARBOXYLESTERASE"/>
    <property type="match status" value="1"/>
</dbReference>
<dbReference type="PROSITE" id="PS00122">
    <property type="entry name" value="CARBOXYLESTERASE_B_1"/>
    <property type="match status" value="1"/>
</dbReference>
<dbReference type="OrthoDB" id="408631at2759"/>
<evidence type="ECO:0000313" key="5">
    <source>
        <dbReference type="EMBL" id="KAF2008195.1"/>
    </source>
</evidence>
<protein>
    <recommendedName>
        <fullName evidence="3">Carboxylic ester hydrolase</fullName>
        <ecNumber evidence="3">3.1.1.-</ecNumber>
    </recommendedName>
</protein>
<keyword evidence="3" id="KW-0732">Signal</keyword>
<feature type="chain" id="PRO_5025713441" description="Carboxylic ester hydrolase" evidence="3">
    <location>
        <begin position="19"/>
        <end position="558"/>
    </location>
</feature>
<dbReference type="FunFam" id="3.40.50.1820:FF:000499">
    <property type="entry name" value="Carboxylic ester hydrolase"/>
    <property type="match status" value="1"/>
</dbReference>